<dbReference type="EMBL" id="BAABLP010000007">
    <property type="protein sequence ID" value="GAA4754971.1"/>
    <property type="molecule type" value="Genomic_DNA"/>
</dbReference>
<feature type="compositionally biased region" description="Low complexity" evidence="1">
    <location>
        <begin position="325"/>
        <end position="336"/>
    </location>
</feature>
<organism evidence="2 3">
    <name type="scientific">Amnibacterium soli</name>
    <dbReference type="NCBI Taxonomy" id="1282736"/>
    <lineage>
        <taxon>Bacteria</taxon>
        <taxon>Bacillati</taxon>
        <taxon>Actinomycetota</taxon>
        <taxon>Actinomycetes</taxon>
        <taxon>Micrococcales</taxon>
        <taxon>Microbacteriaceae</taxon>
        <taxon>Amnibacterium</taxon>
    </lineage>
</organism>
<dbReference type="Proteomes" id="UP001500121">
    <property type="component" value="Unassembled WGS sequence"/>
</dbReference>
<evidence type="ECO:0000313" key="2">
    <source>
        <dbReference type="EMBL" id="GAA4754971.1"/>
    </source>
</evidence>
<comment type="caution">
    <text evidence="2">The sequence shown here is derived from an EMBL/GenBank/DDBJ whole genome shotgun (WGS) entry which is preliminary data.</text>
</comment>
<feature type="region of interest" description="Disordered" evidence="1">
    <location>
        <begin position="306"/>
        <end position="343"/>
    </location>
</feature>
<reference evidence="3" key="1">
    <citation type="journal article" date="2019" name="Int. J. Syst. Evol. Microbiol.">
        <title>The Global Catalogue of Microorganisms (GCM) 10K type strain sequencing project: providing services to taxonomists for standard genome sequencing and annotation.</title>
        <authorList>
            <consortium name="The Broad Institute Genomics Platform"/>
            <consortium name="The Broad Institute Genome Sequencing Center for Infectious Disease"/>
            <person name="Wu L."/>
            <person name="Ma J."/>
        </authorList>
    </citation>
    <scope>NUCLEOTIDE SEQUENCE [LARGE SCALE GENOMIC DNA]</scope>
    <source>
        <strain evidence="3">JCM 19015</strain>
    </source>
</reference>
<feature type="region of interest" description="Disordered" evidence="1">
    <location>
        <begin position="269"/>
        <end position="293"/>
    </location>
</feature>
<sequence>MADPDASVEEELGQAARLAIAVASQAADRLARARQELAVQAQRRSEQEYRQLDARFRAEAAVAGARLSAVERPDWWDRADVPQIAAMHDLAQQWQQHDPHAAIAAETIARQVRDRYGIDVAAPGADPQQIRAALAHLELDRAGQAPTHDTTAGDVAQAIQAVRVADLRDPITPGTTSTDPETGAIDRNPNPILMNRAAELEVEATEFETLAGQGGTDLSTPEELRAMAADSRAQAMQHRDQAAGPQPKAVGYEAPAAAPAPATAAAAAVAAPSYDSDERRQATAGRMREQGVPEDAIAVAMRADVAQGRPAADAVASTRRQGVPATRQAAARTRSTQRPDRSR</sequence>
<accession>A0ABP8ZGA5</accession>
<name>A0ABP8ZGA5_9MICO</name>
<feature type="region of interest" description="Disordered" evidence="1">
    <location>
        <begin position="169"/>
        <end position="189"/>
    </location>
</feature>
<proteinExistence type="predicted"/>
<feature type="compositionally biased region" description="Basic and acidic residues" evidence="1">
    <location>
        <begin position="276"/>
        <end position="291"/>
    </location>
</feature>
<evidence type="ECO:0000313" key="3">
    <source>
        <dbReference type="Proteomes" id="UP001500121"/>
    </source>
</evidence>
<evidence type="ECO:0000256" key="1">
    <source>
        <dbReference type="SAM" id="MobiDB-lite"/>
    </source>
</evidence>
<keyword evidence="3" id="KW-1185">Reference proteome</keyword>
<protein>
    <recommendedName>
        <fullName evidence="4">Colicin import membrane protein</fullName>
    </recommendedName>
</protein>
<gene>
    <name evidence="2" type="ORF">GCM10025783_30130</name>
</gene>
<evidence type="ECO:0008006" key="4">
    <source>
        <dbReference type="Google" id="ProtNLM"/>
    </source>
</evidence>